<proteinExistence type="predicted"/>
<accession>A0A852VS13</accession>
<keyword evidence="2" id="KW-1185">Reference proteome</keyword>
<dbReference type="RefSeq" id="WP_185990095.1">
    <property type="nucleotide sequence ID" value="NZ_JACCAE010000001.1"/>
</dbReference>
<dbReference type="Gene3D" id="3.30.530.20">
    <property type="match status" value="1"/>
</dbReference>
<dbReference type="InterPro" id="IPR023393">
    <property type="entry name" value="START-like_dom_sf"/>
</dbReference>
<gene>
    <name evidence="1" type="ORF">BJY20_000516</name>
</gene>
<sequence length="163" mass="18131">MSTTGTRSHQESVTVRASPEALYDLVSDITRTGEWSPVCTSCWWDEDVDTPGVGAWFTGHNELPDRTWETRSLVVAAERGHEFAWLVGGSYVRWGFSFTPTREGTRLTESWEFLDDGIAMFREKFGDRADLEIAERTEQALAGIPRTLAAIQQIAERGGTGAS</sequence>
<evidence type="ECO:0000313" key="2">
    <source>
        <dbReference type="Proteomes" id="UP000554054"/>
    </source>
</evidence>
<protein>
    <recommendedName>
        <fullName evidence="3">SRPBCC family protein</fullName>
    </recommendedName>
</protein>
<dbReference type="EMBL" id="JACCAE010000001">
    <property type="protein sequence ID" value="NYF97124.1"/>
    <property type="molecule type" value="Genomic_DNA"/>
</dbReference>
<dbReference type="SUPFAM" id="SSF55961">
    <property type="entry name" value="Bet v1-like"/>
    <property type="match status" value="1"/>
</dbReference>
<dbReference type="CDD" id="cd07812">
    <property type="entry name" value="SRPBCC"/>
    <property type="match status" value="1"/>
</dbReference>
<organism evidence="1 2">
    <name type="scientific">Janibacter cremeus</name>
    <dbReference type="NCBI Taxonomy" id="1285192"/>
    <lineage>
        <taxon>Bacteria</taxon>
        <taxon>Bacillati</taxon>
        <taxon>Actinomycetota</taxon>
        <taxon>Actinomycetes</taxon>
        <taxon>Micrococcales</taxon>
        <taxon>Intrasporangiaceae</taxon>
        <taxon>Janibacter</taxon>
    </lineage>
</organism>
<evidence type="ECO:0008006" key="3">
    <source>
        <dbReference type="Google" id="ProtNLM"/>
    </source>
</evidence>
<name>A0A852VS13_9MICO</name>
<dbReference type="Proteomes" id="UP000554054">
    <property type="component" value="Unassembled WGS sequence"/>
</dbReference>
<evidence type="ECO:0000313" key="1">
    <source>
        <dbReference type="EMBL" id="NYF97124.1"/>
    </source>
</evidence>
<comment type="caution">
    <text evidence="1">The sequence shown here is derived from an EMBL/GenBank/DDBJ whole genome shotgun (WGS) entry which is preliminary data.</text>
</comment>
<dbReference type="AlphaFoldDB" id="A0A852VS13"/>
<reference evidence="1 2" key="1">
    <citation type="submission" date="2020-07" db="EMBL/GenBank/DDBJ databases">
        <title>Sequencing the genomes of 1000 actinobacteria strains.</title>
        <authorList>
            <person name="Klenk H.-P."/>
        </authorList>
    </citation>
    <scope>NUCLEOTIDE SEQUENCE [LARGE SCALE GENOMIC DNA]</scope>
    <source>
        <strain evidence="1 2">DSM 26154</strain>
    </source>
</reference>
<dbReference type="InterPro" id="IPR019587">
    <property type="entry name" value="Polyketide_cyclase/dehydratase"/>
</dbReference>
<dbReference type="Pfam" id="PF10604">
    <property type="entry name" value="Polyketide_cyc2"/>
    <property type="match status" value="1"/>
</dbReference>